<evidence type="ECO:0000256" key="2">
    <source>
        <dbReference type="SAM" id="SignalP"/>
    </source>
</evidence>
<dbReference type="EMBL" id="FOIJ01000008">
    <property type="protein sequence ID" value="SEU14127.1"/>
    <property type="molecule type" value="Genomic_DNA"/>
</dbReference>
<keyword evidence="4" id="KW-1185">Reference proteome</keyword>
<evidence type="ECO:0000256" key="1">
    <source>
        <dbReference type="SAM" id="MobiDB-lite"/>
    </source>
</evidence>
<feature type="chain" id="PRO_5011789711" evidence="2">
    <location>
        <begin position="21"/>
        <end position="428"/>
    </location>
</feature>
<accession>A0A1I0JVF3</accession>
<sequence>MGWKGWRWGTVLATMLCVQAMGCSSDEPAPEGPPDAEEAPSAPPTPPQAQPPVPEEQTPPAPQEPSPEPPEDPAPAPACEGLLPEQLGPSRSIVLKANGPSADCGPGAGDGAGFLALMNSGPFGATAWDMVSGEGVPTGKRVYGGDSTNSTMPQPQGFHVVTSSPGGATLHAYSSEGGGLNSQGLTDSQGEPYSVAADPQGGALAAVWKTSESGISQVLTYQFLDAAAVPLGEPTEVARGPLAANRFVVAGVDTQGRALLLWSSAGANTWTGQWLSRQGGLLGQPFTFPAPAVSAPFWRLYPLAGGGLALQGDAQWVAWFPSGEAEAPQPAPAWLASHPGSQLALIRNQQANVLIRMPTMSGAGCQESLLVFASDGTACGELLFPPDGSTCFQRQLGVGLDGTVIQQVDRSAQATPQCSWRWWPGLLR</sequence>
<gene>
    <name evidence="3" type="ORF">SAMN05443639_108105</name>
</gene>
<evidence type="ECO:0000313" key="4">
    <source>
        <dbReference type="Proteomes" id="UP000199181"/>
    </source>
</evidence>
<protein>
    <submittedName>
        <fullName evidence="3">Uncharacterized protein</fullName>
    </submittedName>
</protein>
<proteinExistence type="predicted"/>
<dbReference type="AlphaFoldDB" id="A0A1I0JVF3"/>
<dbReference type="RefSeq" id="WP_093521691.1">
    <property type="nucleotide sequence ID" value="NZ_FOIJ01000008.1"/>
</dbReference>
<evidence type="ECO:0000313" key="3">
    <source>
        <dbReference type="EMBL" id="SEU14127.1"/>
    </source>
</evidence>
<organism evidence="3 4">
    <name type="scientific">Stigmatella erecta</name>
    <dbReference type="NCBI Taxonomy" id="83460"/>
    <lineage>
        <taxon>Bacteria</taxon>
        <taxon>Pseudomonadati</taxon>
        <taxon>Myxococcota</taxon>
        <taxon>Myxococcia</taxon>
        <taxon>Myxococcales</taxon>
        <taxon>Cystobacterineae</taxon>
        <taxon>Archangiaceae</taxon>
        <taxon>Stigmatella</taxon>
    </lineage>
</organism>
<dbReference type="Proteomes" id="UP000199181">
    <property type="component" value="Unassembled WGS sequence"/>
</dbReference>
<feature type="signal peptide" evidence="2">
    <location>
        <begin position="1"/>
        <end position="20"/>
    </location>
</feature>
<feature type="region of interest" description="Disordered" evidence="1">
    <location>
        <begin position="23"/>
        <end position="84"/>
    </location>
</feature>
<name>A0A1I0JVF3_9BACT</name>
<keyword evidence="2" id="KW-0732">Signal</keyword>
<feature type="compositionally biased region" description="Pro residues" evidence="1">
    <location>
        <begin position="41"/>
        <end position="76"/>
    </location>
</feature>
<reference evidence="4" key="1">
    <citation type="submission" date="2016-10" db="EMBL/GenBank/DDBJ databases">
        <authorList>
            <person name="Varghese N."/>
            <person name="Submissions S."/>
        </authorList>
    </citation>
    <scope>NUCLEOTIDE SEQUENCE [LARGE SCALE GENOMIC DNA]</scope>
    <source>
        <strain evidence="4">DSM 16858</strain>
    </source>
</reference>